<dbReference type="AlphaFoldDB" id="A0A819RVV6"/>
<sequence length="533" mass="55916">MLHTYYYLAIIAIIFCVRSSEAIDCTSTSFQQDLNAAELAASKILADEFGDSTAEQIQAEFAEQFGEDADSINVTVTQVSDTITIEYLLLFNCDPPPITLPDGTEQKQEAKTKVNTTDVENCISAGLTDRTNQIALKNDQIKAGATDTTLEFKAGGSKYFEFVIQIPSTLYTKAISASSPQTAEQFHKVLATFFRTSLIAIYSKTLRDVNFISVKQKSDGRYALTNRVSFTENINNQNLRTEISSNIQKTFYTAINNFKMSAKTISIPEKVQISAPKPVRKNTKKTVVSKLTQLLKSVTSNAKDTSAKGSSATSPDKTSDSSKTKTTDTKTGSTSGSNTGIIANVDSTKQDTKAVKTSGSSVAATSNNDKPASANVPASPQADTRAATGTGSLNNQNTNAAKTQTNDADRDTNAQKTKTDTNQPSQSTNTNQDKNAAGPVSGGAAAAVSDGKSAKTATAGGVAAAAPAGKPTQVSKGSESDEKTAGKADKATKASNTPQPSGGGGTVLTGEKAVKLSKGGDSDEKTDEKAGKA</sequence>
<feature type="non-terminal residue" evidence="3">
    <location>
        <position position="533"/>
    </location>
</feature>
<protein>
    <submittedName>
        <fullName evidence="3">Uncharacterized protein</fullName>
    </submittedName>
</protein>
<organism evidence="3 4">
    <name type="scientific">Rotaria sordida</name>
    <dbReference type="NCBI Taxonomy" id="392033"/>
    <lineage>
        <taxon>Eukaryota</taxon>
        <taxon>Metazoa</taxon>
        <taxon>Spiralia</taxon>
        <taxon>Gnathifera</taxon>
        <taxon>Rotifera</taxon>
        <taxon>Eurotatoria</taxon>
        <taxon>Bdelloidea</taxon>
        <taxon>Philodinida</taxon>
        <taxon>Philodinidae</taxon>
        <taxon>Rotaria</taxon>
    </lineage>
</organism>
<feature type="compositionally biased region" description="Low complexity" evidence="1">
    <location>
        <begin position="394"/>
        <end position="406"/>
    </location>
</feature>
<feature type="compositionally biased region" description="Basic and acidic residues" evidence="1">
    <location>
        <begin position="478"/>
        <end position="492"/>
    </location>
</feature>
<dbReference type="EMBL" id="CAJOBE010008020">
    <property type="protein sequence ID" value="CAF4052122.1"/>
    <property type="molecule type" value="Genomic_DNA"/>
</dbReference>
<feature type="compositionally biased region" description="Basic and acidic residues" evidence="1">
    <location>
        <begin position="407"/>
        <end position="419"/>
    </location>
</feature>
<name>A0A819RVV6_9BILA</name>
<evidence type="ECO:0000313" key="3">
    <source>
        <dbReference type="EMBL" id="CAF4052122.1"/>
    </source>
</evidence>
<feature type="region of interest" description="Disordered" evidence="1">
    <location>
        <begin position="300"/>
        <end position="533"/>
    </location>
</feature>
<feature type="compositionally biased region" description="Basic and acidic residues" evidence="1">
    <location>
        <begin position="317"/>
        <end position="328"/>
    </location>
</feature>
<proteinExistence type="predicted"/>
<feature type="compositionally biased region" description="Polar residues" evidence="1">
    <location>
        <begin position="355"/>
        <end position="393"/>
    </location>
</feature>
<feature type="compositionally biased region" description="Polar residues" evidence="1">
    <location>
        <begin position="300"/>
        <end position="309"/>
    </location>
</feature>
<keyword evidence="2" id="KW-0732">Signal</keyword>
<dbReference type="Proteomes" id="UP000663874">
    <property type="component" value="Unassembled WGS sequence"/>
</dbReference>
<feature type="compositionally biased region" description="Polar residues" evidence="1">
    <location>
        <begin position="420"/>
        <end position="434"/>
    </location>
</feature>
<gene>
    <name evidence="3" type="ORF">FNK824_LOCUS28768</name>
</gene>
<feature type="compositionally biased region" description="Low complexity" evidence="1">
    <location>
        <begin position="329"/>
        <end position="340"/>
    </location>
</feature>
<comment type="caution">
    <text evidence="3">The sequence shown here is derived from an EMBL/GenBank/DDBJ whole genome shotgun (WGS) entry which is preliminary data.</text>
</comment>
<evidence type="ECO:0000256" key="1">
    <source>
        <dbReference type="SAM" id="MobiDB-lite"/>
    </source>
</evidence>
<reference evidence="3" key="1">
    <citation type="submission" date="2021-02" db="EMBL/GenBank/DDBJ databases">
        <authorList>
            <person name="Nowell W R."/>
        </authorList>
    </citation>
    <scope>NUCLEOTIDE SEQUENCE</scope>
</reference>
<evidence type="ECO:0000256" key="2">
    <source>
        <dbReference type="SAM" id="SignalP"/>
    </source>
</evidence>
<feature type="chain" id="PRO_5032957558" evidence="2">
    <location>
        <begin position="23"/>
        <end position="533"/>
    </location>
</feature>
<feature type="signal peptide" evidence="2">
    <location>
        <begin position="1"/>
        <end position="22"/>
    </location>
</feature>
<feature type="compositionally biased region" description="Low complexity" evidence="1">
    <location>
        <begin position="436"/>
        <end position="472"/>
    </location>
</feature>
<evidence type="ECO:0000313" key="4">
    <source>
        <dbReference type="Proteomes" id="UP000663874"/>
    </source>
</evidence>
<feature type="compositionally biased region" description="Basic and acidic residues" evidence="1">
    <location>
        <begin position="512"/>
        <end position="533"/>
    </location>
</feature>
<accession>A0A819RVV6</accession>